<comment type="caution">
    <text evidence="2">The sequence shown here is derived from an EMBL/GenBank/DDBJ whole genome shotgun (WGS) entry which is preliminary data.</text>
</comment>
<accession>A0A4Z2IF64</accession>
<dbReference type="Proteomes" id="UP000314294">
    <property type="component" value="Unassembled WGS sequence"/>
</dbReference>
<evidence type="ECO:0000313" key="2">
    <source>
        <dbReference type="EMBL" id="TNN76467.1"/>
    </source>
</evidence>
<reference evidence="2 3" key="1">
    <citation type="submission" date="2019-03" db="EMBL/GenBank/DDBJ databases">
        <title>First draft genome of Liparis tanakae, snailfish: a comprehensive survey of snailfish specific genes.</title>
        <authorList>
            <person name="Kim W."/>
            <person name="Song I."/>
            <person name="Jeong J.-H."/>
            <person name="Kim D."/>
            <person name="Kim S."/>
            <person name="Ryu S."/>
            <person name="Song J.Y."/>
            <person name="Lee S.K."/>
        </authorList>
    </citation>
    <scope>NUCLEOTIDE SEQUENCE [LARGE SCALE GENOMIC DNA]</scope>
    <source>
        <tissue evidence="2">Muscle</tissue>
    </source>
</reference>
<keyword evidence="3" id="KW-1185">Reference proteome</keyword>
<gene>
    <name evidence="2" type="ORF">EYF80_013332</name>
</gene>
<evidence type="ECO:0000256" key="1">
    <source>
        <dbReference type="SAM" id="MobiDB-lite"/>
    </source>
</evidence>
<evidence type="ECO:0000313" key="3">
    <source>
        <dbReference type="Proteomes" id="UP000314294"/>
    </source>
</evidence>
<protein>
    <submittedName>
        <fullName evidence="2">Uncharacterized protein</fullName>
    </submittedName>
</protein>
<organism evidence="2 3">
    <name type="scientific">Liparis tanakae</name>
    <name type="common">Tanaka's snailfish</name>
    <dbReference type="NCBI Taxonomy" id="230148"/>
    <lineage>
        <taxon>Eukaryota</taxon>
        <taxon>Metazoa</taxon>
        <taxon>Chordata</taxon>
        <taxon>Craniata</taxon>
        <taxon>Vertebrata</taxon>
        <taxon>Euteleostomi</taxon>
        <taxon>Actinopterygii</taxon>
        <taxon>Neopterygii</taxon>
        <taxon>Teleostei</taxon>
        <taxon>Neoteleostei</taxon>
        <taxon>Acanthomorphata</taxon>
        <taxon>Eupercaria</taxon>
        <taxon>Perciformes</taxon>
        <taxon>Cottioidei</taxon>
        <taxon>Cottales</taxon>
        <taxon>Liparidae</taxon>
        <taxon>Liparis</taxon>
    </lineage>
</organism>
<name>A0A4Z2IF64_9TELE</name>
<sequence>MEGDLQAERDVSSSPPPPTPPTVTDEKPAFVFVFDLNFAGRTFRRPVKTTGREDDPREEEQMRCSTEHSIGACRLSIHDIFNSSATYNMSML</sequence>
<dbReference type="EMBL" id="SRLO01000093">
    <property type="protein sequence ID" value="TNN76467.1"/>
    <property type="molecule type" value="Genomic_DNA"/>
</dbReference>
<proteinExistence type="predicted"/>
<dbReference type="AlphaFoldDB" id="A0A4Z2IF64"/>
<feature type="region of interest" description="Disordered" evidence="1">
    <location>
        <begin position="1"/>
        <end position="26"/>
    </location>
</feature>
<feature type="compositionally biased region" description="Basic and acidic residues" evidence="1">
    <location>
        <begin position="1"/>
        <end position="11"/>
    </location>
</feature>